<evidence type="ECO:0000313" key="2">
    <source>
        <dbReference type="Proteomes" id="UP000199300"/>
    </source>
</evidence>
<dbReference type="STRING" id="872970.SAMN04488134_11642"/>
<dbReference type="Proteomes" id="UP000199300">
    <property type="component" value="Unassembled WGS sequence"/>
</dbReference>
<proteinExistence type="predicted"/>
<keyword evidence="2" id="KW-1185">Reference proteome</keyword>
<organism evidence="1 2">
    <name type="scientific">Amphibacillus marinus</name>
    <dbReference type="NCBI Taxonomy" id="872970"/>
    <lineage>
        <taxon>Bacteria</taxon>
        <taxon>Bacillati</taxon>
        <taxon>Bacillota</taxon>
        <taxon>Bacilli</taxon>
        <taxon>Bacillales</taxon>
        <taxon>Bacillaceae</taxon>
        <taxon>Amphibacillus</taxon>
    </lineage>
</organism>
<reference evidence="1 2" key="1">
    <citation type="submission" date="2016-10" db="EMBL/GenBank/DDBJ databases">
        <authorList>
            <person name="de Groot N.N."/>
        </authorList>
    </citation>
    <scope>NUCLEOTIDE SEQUENCE [LARGE SCALE GENOMIC DNA]</scope>
    <source>
        <strain evidence="1 2">CGMCC 1.10434</strain>
    </source>
</reference>
<gene>
    <name evidence="1" type="ORF">SAMN04488134_11642</name>
</gene>
<dbReference type="AlphaFoldDB" id="A0A1H8TI16"/>
<protein>
    <submittedName>
        <fullName evidence="1">Uncharacterized protein</fullName>
    </submittedName>
</protein>
<dbReference type="OrthoDB" id="2737810at2"/>
<dbReference type="RefSeq" id="WP_091500211.1">
    <property type="nucleotide sequence ID" value="NZ_FODJ01000016.1"/>
</dbReference>
<evidence type="ECO:0000313" key="1">
    <source>
        <dbReference type="EMBL" id="SEO90214.1"/>
    </source>
</evidence>
<sequence length="68" mass="7915">MIVNHGSVLPTEYFVSFVRLVMTSRDMSIEQAKRYMHKEFFKNNTCRYGADTYSRFLKALQILGGSET</sequence>
<name>A0A1H8TI16_9BACI</name>
<accession>A0A1H8TI16</accession>
<dbReference type="EMBL" id="FODJ01000016">
    <property type="protein sequence ID" value="SEO90214.1"/>
    <property type="molecule type" value="Genomic_DNA"/>
</dbReference>